<keyword evidence="3" id="KW-1185">Reference proteome</keyword>
<feature type="region of interest" description="Disordered" evidence="1">
    <location>
        <begin position="207"/>
        <end position="453"/>
    </location>
</feature>
<feature type="compositionally biased region" description="Polar residues" evidence="1">
    <location>
        <begin position="19"/>
        <end position="44"/>
    </location>
</feature>
<dbReference type="OrthoDB" id="3946749at2759"/>
<feature type="compositionally biased region" description="Basic and acidic residues" evidence="1">
    <location>
        <begin position="371"/>
        <end position="397"/>
    </location>
</feature>
<comment type="caution">
    <text evidence="2">The sequence shown here is derived from an EMBL/GenBank/DDBJ whole genome shotgun (WGS) entry which is preliminary data.</text>
</comment>
<feature type="compositionally biased region" description="Basic and acidic residues" evidence="1">
    <location>
        <begin position="257"/>
        <end position="266"/>
    </location>
</feature>
<organism evidence="2 3">
    <name type="scientific">Xylaria hypoxylon</name>
    <dbReference type="NCBI Taxonomy" id="37992"/>
    <lineage>
        <taxon>Eukaryota</taxon>
        <taxon>Fungi</taxon>
        <taxon>Dikarya</taxon>
        <taxon>Ascomycota</taxon>
        <taxon>Pezizomycotina</taxon>
        <taxon>Sordariomycetes</taxon>
        <taxon>Xylariomycetidae</taxon>
        <taxon>Xylariales</taxon>
        <taxon>Xylariaceae</taxon>
        <taxon>Xylaria</taxon>
    </lineage>
</organism>
<proteinExistence type="predicted"/>
<feature type="compositionally biased region" description="Low complexity" evidence="1">
    <location>
        <begin position="431"/>
        <end position="453"/>
    </location>
</feature>
<feature type="compositionally biased region" description="Acidic residues" evidence="1">
    <location>
        <begin position="413"/>
        <end position="430"/>
    </location>
</feature>
<evidence type="ECO:0000256" key="1">
    <source>
        <dbReference type="SAM" id="MobiDB-lite"/>
    </source>
</evidence>
<dbReference type="AlphaFoldDB" id="A0A4Z0ZAE2"/>
<feature type="region of interest" description="Disordered" evidence="1">
    <location>
        <begin position="552"/>
        <end position="601"/>
    </location>
</feature>
<sequence length="626" mass="66208">MADTMTPQTPPPKKLFKPSSITKTPTRLKPSPQSTQQQIGSLQRTQKDAPRSVASVASDDQSLDIDNIAKSTNLAPLTDIPAASDKLPENAGSDTTGETPTGLVENYILTPTDTTSRSTDARSPLEGEEPQEAKSSSPSFKEKIARARESGKETADGSNKGIASKPTEALETAESSLSAAADNATEALTPIKLVEYFKEQGNPEMSSFVTALIGDQSSGSSEDTPRATKSPANETQTPNNQADRVTSDQKNLNQKDSNQKNDKPDASQDAPTGDKLVSEPADVSKMVEGAFRNTEGGKSTAEPINKMGEPSASEISQTAQPAIPNTASDTKRQPSKGPQQNGQNSDTHVVDNMGRPAHVERSFEIPFQRPAKRENSYSPPERQRTESTDLGDVKDLPSVENLPSVGNLPSTDDLSDIPEDDSEDPPEEVLDPSVHSTSSSSITPIPKIPKISHIDSSPPAGLPRLAQGLAGHAIDDVGNIVDESGEVLGHATGDLPAMVGKKVSEDGEVYGDGGEIVGYVSENFIDPPTPTEIPGDVLGGLRVDHKGNILDSDGNIIGKFHQPPQKKGSPKAESSEKPNEGKPKVNAHTGGSPSDLFLDVKSTTDGIQLTIRIPTTFSQPPPESKP</sequence>
<protein>
    <submittedName>
        <fullName evidence="2">Uncharacterized protein</fullName>
    </submittedName>
</protein>
<dbReference type="EMBL" id="SKBN01000002">
    <property type="protein sequence ID" value="TGJ88605.1"/>
    <property type="molecule type" value="Genomic_DNA"/>
</dbReference>
<dbReference type="Proteomes" id="UP000297716">
    <property type="component" value="Unassembled WGS sequence"/>
</dbReference>
<gene>
    <name evidence="2" type="ORF">E0Z10_g152</name>
</gene>
<feature type="compositionally biased region" description="Polar residues" evidence="1">
    <location>
        <begin position="207"/>
        <end position="222"/>
    </location>
</feature>
<reference evidence="2 3" key="1">
    <citation type="submission" date="2019-03" db="EMBL/GenBank/DDBJ databases">
        <title>Draft genome sequence of Xylaria hypoxylon DSM 108379, a ubiquitous saprotrophic-parasitic fungi on hardwood.</title>
        <authorList>
            <person name="Buettner E."/>
            <person name="Leonhardt S."/>
            <person name="Gebauer A.M."/>
            <person name="Liers C."/>
            <person name="Hofrichter M."/>
            <person name="Kellner H."/>
        </authorList>
    </citation>
    <scope>NUCLEOTIDE SEQUENCE [LARGE SCALE GENOMIC DNA]</scope>
    <source>
        <strain evidence="2 3">DSM 108379</strain>
    </source>
</reference>
<evidence type="ECO:0000313" key="2">
    <source>
        <dbReference type="EMBL" id="TGJ88605.1"/>
    </source>
</evidence>
<feature type="compositionally biased region" description="Low complexity" evidence="1">
    <location>
        <begin position="167"/>
        <end position="181"/>
    </location>
</feature>
<feature type="compositionally biased region" description="Basic and acidic residues" evidence="1">
    <location>
        <begin position="573"/>
        <end position="583"/>
    </location>
</feature>
<feature type="region of interest" description="Disordered" evidence="1">
    <location>
        <begin position="1"/>
        <end position="183"/>
    </location>
</feature>
<feature type="compositionally biased region" description="Polar residues" evidence="1">
    <location>
        <begin position="230"/>
        <end position="256"/>
    </location>
</feature>
<evidence type="ECO:0000313" key="3">
    <source>
        <dbReference type="Proteomes" id="UP000297716"/>
    </source>
</evidence>
<dbReference type="InterPro" id="IPR022124">
    <property type="entry name" value="DUF3659"/>
</dbReference>
<name>A0A4Z0ZAE2_9PEZI</name>
<accession>A0A4Z0ZAE2</accession>
<feature type="compositionally biased region" description="Polar residues" evidence="1">
    <location>
        <begin position="336"/>
        <end position="347"/>
    </location>
</feature>
<dbReference type="Pfam" id="PF12396">
    <property type="entry name" value="DUF3659"/>
    <property type="match status" value="1"/>
</dbReference>
<feature type="compositionally biased region" description="Basic and acidic residues" evidence="1">
    <location>
        <begin position="140"/>
        <end position="155"/>
    </location>
</feature>
<feature type="compositionally biased region" description="Polar residues" evidence="1">
    <location>
        <begin position="313"/>
        <end position="328"/>
    </location>
</feature>